<dbReference type="NCBIfam" id="TIGR00481">
    <property type="entry name" value="YbhB/YbcL family Raf kinase inhibitor-like protein"/>
    <property type="match status" value="1"/>
</dbReference>
<name>A0A964T5X3_9HYPH</name>
<dbReference type="EMBL" id="SPKJ01000036">
    <property type="protein sequence ID" value="MYZ48404.1"/>
    <property type="molecule type" value="Genomic_DNA"/>
</dbReference>
<reference evidence="1" key="1">
    <citation type="submission" date="2019-03" db="EMBL/GenBank/DDBJ databases">
        <title>Afifella sp. nov., isolated from activated sludge.</title>
        <authorList>
            <person name="Li Q."/>
            <person name="Liu Y."/>
        </authorList>
    </citation>
    <scope>NUCLEOTIDE SEQUENCE</scope>
    <source>
        <strain evidence="1">L72</strain>
    </source>
</reference>
<dbReference type="InterPro" id="IPR005247">
    <property type="entry name" value="YbhB_YbcL/LppC-like"/>
</dbReference>
<dbReference type="Pfam" id="PF01161">
    <property type="entry name" value="PBP"/>
    <property type="match status" value="1"/>
</dbReference>
<dbReference type="PANTHER" id="PTHR30289">
    <property type="entry name" value="UNCHARACTERIZED PROTEIN YBCL-RELATED"/>
    <property type="match status" value="1"/>
</dbReference>
<organism evidence="1 2">
    <name type="scientific">Propylenella binzhouense</name>
    <dbReference type="NCBI Taxonomy" id="2555902"/>
    <lineage>
        <taxon>Bacteria</taxon>
        <taxon>Pseudomonadati</taxon>
        <taxon>Pseudomonadota</taxon>
        <taxon>Alphaproteobacteria</taxon>
        <taxon>Hyphomicrobiales</taxon>
        <taxon>Propylenellaceae</taxon>
        <taxon>Propylenella</taxon>
    </lineage>
</organism>
<dbReference type="OrthoDB" id="9797506at2"/>
<keyword evidence="2" id="KW-1185">Reference proteome</keyword>
<dbReference type="InterPro" id="IPR008914">
    <property type="entry name" value="PEBP"/>
</dbReference>
<dbReference type="InterPro" id="IPR036610">
    <property type="entry name" value="PEBP-like_sf"/>
</dbReference>
<evidence type="ECO:0000313" key="2">
    <source>
        <dbReference type="Proteomes" id="UP000773614"/>
    </source>
</evidence>
<dbReference type="SUPFAM" id="SSF49777">
    <property type="entry name" value="PEBP-like"/>
    <property type="match status" value="1"/>
</dbReference>
<dbReference type="CDD" id="cd00865">
    <property type="entry name" value="PEBP_bact_arch"/>
    <property type="match status" value="1"/>
</dbReference>
<dbReference type="Gene3D" id="3.90.280.10">
    <property type="entry name" value="PEBP-like"/>
    <property type="match status" value="1"/>
</dbReference>
<dbReference type="AlphaFoldDB" id="A0A964T5X3"/>
<comment type="caution">
    <text evidence="1">The sequence shown here is derived from an EMBL/GenBank/DDBJ whole genome shotgun (WGS) entry which is preliminary data.</text>
</comment>
<proteinExistence type="predicted"/>
<gene>
    <name evidence="1" type="ORF">E4O86_11865</name>
</gene>
<dbReference type="Proteomes" id="UP000773614">
    <property type="component" value="Unassembled WGS sequence"/>
</dbReference>
<accession>A0A964T5X3</accession>
<sequence>MAFMLESPAFRNGEPIPERYARDGENVSPALAWHGAPAETKSFVVIVEDPDAPTGTFRHWAVYDIDGGRTRLPEGAPAGARAEQFPHGVNDFGNPHYDGPQPPRGHGVHRYRFRLAALDVESLGVPPRAKVEEVWREAGPHILAEADLVGTFERR</sequence>
<evidence type="ECO:0000313" key="1">
    <source>
        <dbReference type="EMBL" id="MYZ48404.1"/>
    </source>
</evidence>
<dbReference type="PANTHER" id="PTHR30289:SF1">
    <property type="entry name" value="PEBP (PHOSPHATIDYLETHANOLAMINE-BINDING PROTEIN) FAMILY PROTEIN"/>
    <property type="match status" value="1"/>
</dbReference>
<dbReference type="RefSeq" id="WP_161140753.1">
    <property type="nucleotide sequence ID" value="NZ_SPKJ01000036.1"/>
</dbReference>
<protein>
    <submittedName>
        <fullName evidence="1">YbhB/YbcL family Raf kinase inhibitor-like protein</fullName>
    </submittedName>
</protein>